<keyword evidence="1" id="KW-0812">Transmembrane</keyword>
<dbReference type="AlphaFoldDB" id="A0A1H3JFY5"/>
<dbReference type="EMBL" id="FNPG01000016">
    <property type="protein sequence ID" value="SDY38940.1"/>
    <property type="molecule type" value="Genomic_DNA"/>
</dbReference>
<dbReference type="OrthoDB" id="2055081at2"/>
<proteinExistence type="predicted"/>
<sequence>MKEKKYGSRRWIVSIVAMFVTLGIWYFGMYVCDIKSILTDTLFVILTLVALIVMLLDIVLALVFLQSDKKKTKKNK</sequence>
<dbReference type="Proteomes" id="UP000183918">
    <property type="component" value="Unassembled WGS sequence"/>
</dbReference>
<name>A0A1H3JFY5_9FIRM</name>
<evidence type="ECO:0000256" key="1">
    <source>
        <dbReference type="SAM" id="Phobius"/>
    </source>
</evidence>
<organism evidence="2 3">
    <name type="scientific">Lachnobacterium bovis DSM 14045</name>
    <dbReference type="NCBI Taxonomy" id="1122142"/>
    <lineage>
        <taxon>Bacteria</taxon>
        <taxon>Bacillati</taxon>
        <taxon>Bacillota</taxon>
        <taxon>Clostridia</taxon>
        <taxon>Lachnospirales</taxon>
        <taxon>Lachnospiraceae</taxon>
        <taxon>Lachnobacterium</taxon>
    </lineage>
</organism>
<gene>
    <name evidence="2" type="ORF">SAMN02910414_01448</name>
</gene>
<evidence type="ECO:0000313" key="3">
    <source>
        <dbReference type="Proteomes" id="UP000183918"/>
    </source>
</evidence>
<dbReference type="RefSeq" id="WP_074717532.1">
    <property type="nucleotide sequence ID" value="NZ_FNPG01000016.1"/>
</dbReference>
<reference evidence="2 3" key="1">
    <citation type="submission" date="2016-10" db="EMBL/GenBank/DDBJ databases">
        <authorList>
            <person name="de Groot N.N."/>
        </authorList>
    </citation>
    <scope>NUCLEOTIDE SEQUENCE [LARGE SCALE GENOMIC DNA]</scope>
    <source>
        <strain evidence="2 3">DSM 14045</strain>
    </source>
</reference>
<protein>
    <submittedName>
        <fullName evidence="2">Uncharacterized protein</fullName>
    </submittedName>
</protein>
<keyword evidence="3" id="KW-1185">Reference proteome</keyword>
<feature type="transmembrane region" description="Helical" evidence="1">
    <location>
        <begin position="43"/>
        <end position="65"/>
    </location>
</feature>
<keyword evidence="1" id="KW-0472">Membrane</keyword>
<accession>A0A1H3JFY5</accession>
<evidence type="ECO:0000313" key="2">
    <source>
        <dbReference type="EMBL" id="SDY38940.1"/>
    </source>
</evidence>
<keyword evidence="1" id="KW-1133">Transmembrane helix</keyword>
<feature type="transmembrane region" description="Helical" evidence="1">
    <location>
        <begin position="12"/>
        <end position="31"/>
    </location>
</feature>